<feature type="domain" description="bAvd-like" evidence="1">
    <location>
        <begin position="7"/>
        <end position="113"/>
    </location>
</feature>
<dbReference type="Proteomes" id="UP000021816">
    <property type="component" value="Unassembled WGS sequence"/>
</dbReference>
<name>A0A011NWY1_9PROT</name>
<dbReference type="SUPFAM" id="SSF158446">
    <property type="entry name" value="IVS-encoded protein-like"/>
    <property type="match status" value="1"/>
</dbReference>
<dbReference type="InterPro" id="IPR036583">
    <property type="entry name" value="23S_rRNA_IVS_sf"/>
</dbReference>
<dbReference type="EMBL" id="JEMX01000045">
    <property type="protein sequence ID" value="EXI79841.1"/>
    <property type="molecule type" value="Genomic_DNA"/>
</dbReference>
<dbReference type="PATRIC" id="fig|1454003.3.peg.2179"/>
<dbReference type="NCBIfam" id="TIGR02436">
    <property type="entry name" value="four helix bundle protein"/>
    <property type="match status" value="1"/>
</dbReference>
<dbReference type="InterPro" id="IPR012657">
    <property type="entry name" value="23S_rRNA-intervening_sequence"/>
</dbReference>
<accession>A0A011NWY1</accession>
<reference evidence="2 3" key="1">
    <citation type="submission" date="2014-02" db="EMBL/GenBank/DDBJ databases">
        <title>Expanding our view of genomic diversity in Candidatus Accumulibacter clades.</title>
        <authorList>
            <person name="Skennerton C.T."/>
            <person name="Barr J.J."/>
            <person name="Slater F.R."/>
            <person name="Bond P.L."/>
            <person name="Tyson G.W."/>
        </authorList>
    </citation>
    <scope>NUCLEOTIDE SEQUENCE [LARGE SCALE GENOMIC DNA]</scope>
    <source>
        <strain evidence="3">BA-92</strain>
    </source>
</reference>
<evidence type="ECO:0000313" key="2">
    <source>
        <dbReference type="EMBL" id="EXI79841.1"/>
    </source>
</evidence>
<keyword evidence="2" id="KW-0687">Ribonucleoprotein</keyword>
<dbReference type="NCBIfam" id="NF033474">
    <property type="entry name" value="DivGenRetAVD"/>
    <property type="match status" value="1"/>
</dbReference>
<dbReference type="Pfam" id="PF22296">
    <property type="entry name" value="bAvd"/>
    <property type="match status" value="1"/>
</dbReference>
<dbReference type="Gene3D" id="1.20.1440.60">
    <property type="entry name" value="23S rRNA-intervening sequence"/>
    <property type="match status" value="1"/>
</dbReference>
<proteinExistence type="predicted"/>
<organism evidence="2 3">
    <name type="scientific">Candidatus Accumulibacter appositus</name>
    <dbReference type="NCBI Taxonomy" id="1454003"/>
    <lineage>
        <taxon>Bacteria</taxon>
        <taxon>Pseudomonadati</taxon>
        <taxon>Pseudomonadota</taxon>
        <taxon>Betaproteobacteria</taxon>
        <taxon>Candidatus Accumulibacter</taxon>
    </lineage>
</organism>
<evidence type="ECO:0000259" key="1">
    <source>
        <dbReference type="Pfam" id="PF22296"/>
    </source>
</evidence>
<sequence>MPPTKELVIFTHTYDLLSWLLPQCERFPKSQRFVITQRLQGAALDFQEAIFEANARSGGQRLEHLQAADARLNKLRLYLRLSRQWDWLSSGQYEHVSRMVAEIGRLLGGWLKQTRSGVPSRATGGTPGGDAEAG</sequence>
<dbReference type="GO" id="GO:0005840">
    <property type="term" value="C:ribosome"/>
    <property type="evidence" value="ECO:0007669"/>
    <property type="project" value="UniProtKB-KW"/>
</dbReference>
<dbReference type="STRING" id="1454003.AW10_02138"/>
<protein>
    <submittedName>
        <fullName evidence="2">S23 ribosomal protein</fullName>
    </submittedName>
</protein>
<evidence type="ECO:0000313" key="3">
    <source>
        <dbReference type="Proteomes" id="UP000021816"/>
    </source>
</evidence>
<keyword evidence="2" id="KW-0689">Ribosomal protein</keyword>
<dbReference type="AlphaFoldDB" id="A0A011NWY1"/>
<comment type="caution">
    <text evidence="2">The sequence shown here is derived from an EMBL/GenBank/DDBJ whole genome shotgun (WGS) entry which is preliminary data.</text>
</comment>
<dbReference type="CDD" id="cd16376">
    <property type="entry name" value="Avd_like"/>
    <property type="match status" value="1"/>
</dbReference>
<dbReference type="InterPro" id="IPR055360">
    <property type="entry name" value="bAvd"/>
</dbReference>
<gene>
    <name evidence="2" type="ORF">AW10_02138</name>
</gene>